<dbReference type="OrthoDB" id="9769685at2"/>
<feature type="compositionally biased region" description="Polar residues" evidence="1">
    <location>
        <begin position="37"/>
        <end position="47"/>
    </location>
</feature>
<evidence type="ECO:0000313" key="3">
    <source>
        <dbReference type="EMBL" id="RAP74096.1"/>
    </source>
</evidence>
<keyword evidence="4" id="KW-1185">Reference proteome</keyword>
<feature type="signal peptide" evidence="2">
    <location>
        <begin position="1"/>
        <end position="29"/>
    </location>
</feature>
<dbReference type="Pfam" id="PF01547">
    <property type="entry name" value="SBP_bac_1"/>
    <property type="match status" value="1"/>
</dbReference>
<comment type="caution">
    <text evidence="3">The sequence shown here is derived from an EMBL/GenBank/DDBJ whole genome shotgun (WGS) entry which is preliminary data.</text>
</comment>
<feature type="compositionally biased region" description="Low complexity" evidence="1">
    <location>
        <begin position="25"/>
        <end position="36"/>
    </location>
</feature>
<gene>
    <name evidence="3" type="ORF">DL346_23785</name>
</gene>
<keyword evidence="2" id="KW-0732">Signal</keyword>
<dbReference type="PANTHER" id="PTHR43649">
    <property type="entry name" value="ARABINOSE-BINDING PROTEIN-RELATED"/>
    <property type="match status" value="1"/>
</dbReference>
<dbReference type="PANTHER" id="PTHR43649:SF12">
    <property type="entry name" value="DIACETYLCHITOBIOSE BINDING PROTEIN DASA"/>
    <property type="match status" value="1"/>
</dbReference>
<proteinExistence type="predicted"/>
<dbReference type="PROSITE" id="PS51257">
    <property type="entry name" value="PROKAR_LIPOPROTEIN"/>
    <property type="match status" value="1"/>
</dbReference>
<dbReference type="InterPro" id="IPR050490">
    <property type="entry name" value="Bact_solute-bd_prot1"/>
</dbReference>
<dbReference type="Proteomes" id="UP000249260">
    <property type="component" value="Unassembled WGS sequence"/>
</dbReference>
<organism evidence="3 4">
    <name type="scientific">Paenibacillus montanisoli</name>
    <dbReference type="NCBI Taxonomy" id="2081970"/>
    <lineage>
        <taxon>Bacteria</taxon>
        <taxon>Bacillati</taxon>
        <taxon>Bacillota</taxon>
        <taxon>Bacilli</taxon>
        <taxon>Bacillales</taxon>
        <taxon>Paenibacillaceae</taxon>
        <taxon>Paenibacillus</taxon>
    </lineage>
</organism>
<evidence type="ECO:0000313" key="4">
    <source>
        <dbReference type="Proteomes" id="UP000249260"/>
    </source>
</evidence>
<dbReference type="EMBL" id="QLUW01000005">
    <property type="protein sequence ID" value="RAP74096.1"/>
    <property type="molecule type" value="Genomic_DNA"/>
</dbReference>
<feature type="region of interest" description="Disordered" evidence="1">
    <location>
        <begin position="25"/>
        <end position="59"/>
    </location>
</feature>
<feature type="chain" id="PRO_5039265957" evidence="2">
    <location>
        <begin position="30"/>
        <end position="471"/>
    </location>
</feature>
<dbReference type="InterPro" id="IPR006059">
    <property type="entry name" value="SBP"/>
</dbReference>
<dbReference type="Gene3D" id="3.40.190.10">
    <property type="entry name" value="Periplasmic binding protein-like II"/>
    <property type="match status" value="2"/>
</dbReference>
<name>A0A328U2F0_9BACL</name>
<evidence type="ECO:0000256" key="2">
    <source>
        <dbReference type="SAM" id="SignalP"/>
    </source>
</evidence>
<dbReference type="SUPFAM" id="SSF53850">
    <property type="entry name" value="Periplasmic binding protein-like II"/>
    <property type="match status" value="1"/>
</dbReference>
<accession>A0A328U2F0</accession>
<sequence length="471" mass="52528">MDKKRIVSKTVSSAVLLSLVLTGCSSSNSTDNDGTSAENTAQTNDAAKTNDAGATNGEKPKEKVTTELWVYKFEDYNIDWYTRYVDEYNKTHENHQVNLTVVPGDAWDTKIKAAQAAGNPPDIWNTYYGDIGARQATGQILGLDQYTTPDIWNDLLDNVNKMVSIKGDHYAFPMLVEPSVVLFYRKDLFKEAGLDPEKAPVTWDELFDYAKKLTTGDRFGLQMASKAYDYSWTNWGLQVGHLGHRVISDDWSKATVADEQYLNLLNFYKRFYDAGVVPKESLGGIKALAESKVAMQISGSWEISELRTTYKDMADNVGVAVMPSPDGDYTKATATLGGWTLVVDSKSKHPQEAADFLSWFIGGDPKIMMDFFQKGHFAKFPTRKSVNDLISQDPASANDEWRKLITDKIVQYAASEPLYPWEVSFAFGSAVERSLLTGQDPMESLKQAEKEINDIIKLKELAGTNPALQTQ</sequence>
<dbReference type="RefSeq" id="WP_112884884.1">
    <property type="nucleotide sequence ID" value="NZ_QLUW01000005.1"/>
</dbReference>
<evidence type="ECO:0000256" key="1">
    <source>
        <dbReference type="SAM" id="MobiDB-lite"/>
    </source>
</evidence>
<dbReference type="AlphaFoldDB" id="A0A328U2F0"/>
<reference evidence="3 4" key="1">
    <citation type="submission" date="2018-06" db="EMBL/GenBank/DDBJ databases">
        <title>Paenibacillus montanisoli sp. nov., isolated from mountain area soil.</title>
        <authorList>
            <person name="Wu M."/>
        </authorList>
    </citation>
    <scope>NUCLEOTIDE SEQUENCE [LARGE SCALE GENOMIC DNA]</scope>
    <source>
        <strain evidence="3 4">RA17</strain>
    </source>
</reference>
<protein>
    <submittedName>
        <fullName evidence="3">Sugar ABC transporter substrate-binding protein</fullName>
    </submittedName>
</protein>